<protein>
    <submittedName>
        <fullName evidence="1">Uncharacterized protein</fullName>
    </submittedName>
</protein>
<name>A0ABV3MV25_9GAMM</name>
<dbReference type="RefSeq" id="WP_367024409.1">
    <property type="nucleotide sequence ID" value="NZ_JBFDAH010000054.1"/>
</dbReference>
<gene>
    <name evidence="1" type="ORF">ABVT42_21440</name>
</gene>
<reference evidence="1 2" key="1">
    <citation type="submission" date="2024-06" db="EMBL/GenBank/DDBJ databases">
        <title>Aliikangiella maris sp. nov., sp. nov., a phycosphere bacterium isolated from seawater and ecosystem role in Phaeocystis globosa blooms.</title>
        <authorList>
            <person name="Li F."/>
        </authorList>
    </citation>
    <scope>NUCLEOTIDE SEQUENCE [LARGE SCALE GENOMIC DNA]</scope>
    <source>
        <strain evidence="1 2">GXAS 306</strain>
    </source>
</reference>
<dbReference type="Proteomes" id="UP001554427">
    <property type="component" value="Unassembled WGS sequence"/>
</dbReference>
<accession>A0ABV3MV25</accession>
<organism evidence="1 2">
    <name type="scientific">Aliikangiella maris</name>
    <dbReference type="NCBI Taxonomy" id="3162458"/>
    <lineage>
        <taxon>Bacteria</taxon>
        <taxon>Pseudomonadati</taxon>
        <taxon>Pseudomonadota</taxon>
        <taxon>Gammaproteobacteria</taxon>
        <taxon>Oceanospirillales</taxon>
        <taxon>Pleioneaceae</taxon>
        <taxon>Aliikangiella</taxon>
    </lineage>
</organism>
<keyword evidence="2" id="KW-1185">Reference proteome</keyword>
<evidence type="ECO:0000313" key="1">
    <source>
        <dbReference type="EMBL" id="MEW4368047.1"/>
    </source>
</evidence>
<proteinExistence type="predicted"/>
<feature type="non-terminal residue" evidence="1">
    <location>
        <position position="71"/>
    </location>
</feature>
<dbReference type="EMBL" id="JBFDAH010000054">
    <property type="protein sequence ID" value="MEW4368047.1"/>
    <property type="molecule type" value="Genomic_DNA"/>
</dbReference>
<sequence>MYIRNEGCHSCSVNPKIGYVYKQRDYRQRDIVGKQMICSQRYGRSGCGRTRQLYLQQVVPGRHYLLTTLLA</sequence>
<evidence type="ECO:0000313" key="2">
    <source>
        <dbReference type="Proteomes" id="UP001554427"/>
    </source>
</evidence>
<comment type="caution">
    <text evidence="1">The sequence shown here is derived from an EMBL/GenBank/DDBJ whole genome shotgun (WGS) entry which is preliminary data.</text>
</comment>